<comment type="caution">
    <text evidence="5">Lacks conserved residue(s) required for the propagation of feature annotation.</text>
</comment>
<dbReference type="Proteomes" id="UP000267251">
    <property type="component" value="Unassembled WGS sequence"/>
</dbReference>
<dbReference type="GO" id="GO:0003723">
    <property type="term" value="F:RNA binding"/>
    <property type="evidence" value="ECO:0007669"/>
    <property type="project" value="UniProtKB-UniRule"/>
</dbReference>
<protein>
    <submittedName>
        <fullName evidence="8">Williams-Beuren syndrome critical region protein 20 copy A</fullName>
    </submittedName>
</protein>
<dbReference type="InterPro" id="IPR029063">
    <property type="entry name" value="SAM-dependent_MTases_sf"/>
</dbReference>
<dbReference type="Pfam" id="PF21153">
    <property type="entry name" value="NSUN5_N"/>
    <property type="match status" value="1"/>
</dbReference>
<dbReference type="InterPro" id="IPR023267">
    <property type="entry name" value="RCMT"/>
</dbReference>
<accession>A0A4P9Y4X7</accession>
<dbReference type="InterPro" id="IPR049560">
    <property type="entry name" value="MeTrfase_RsmB-F_NOP2_cat"/>
</dbReference>
<keyword evidence="3 5" id="KW-0949">S-adenosyl-L-methionine</keyword>
<dbReference type="PANTHER" id="PTHR22807:SF4">
    <property type="entry name" value="28S RRNA (CYTOSINE-C(5))-METHYLTRANSFERASE"/>
    <property type="match status" value="1"/>
</dbReference>
<keyword evidence="1 5" id="KW-0489">Methyltransferase</keyword>
<feature type="compositionally biased region" description="Basic and acidic residues" evidence="6">
    <location>
        <begin position="506"/>
        <end position="515"/>
    </location>
</feature>
<evidence type="ECO:0000256" key="5">
    <source>
        <dbReference type="PROSITE-ProRule" id="PRU01023"/>
    </source>
</evidence>
<feature type="compositionally biased region" description="Acidic residues" evidence="6">
    <location>
        <begin position="458"/>
        <end position="470"/>
    </location>
</feature>
<feature type="binding site" evidence="5">
    <location>
        <position position="251"/>
    </location>
    <ligand>
        <name>S-adenosyl-L-methionine</name>
        <dbReference type="ChEBI" id="CHEBI:59789"/>
    </ligand>
</feature>
<evidence type="ECO:0000313" key="8">
    <source>
        <dbReference type="EMBL" id="RKP12880.1"/>
    </source>
</evidence>
<dbReference type="Gene3D" id="3.40.50.150">
    <property type="entry name" value="Vaccinia Virus protein VP39"/>
    <property type="match status" value="1"/>
</dbReference>
<keyword evidence="2 5" id="KW-0808">Transferase</keyword>
<gene>
    <name evidence="8" type="ORF">BJ684DRAFT_10860</name>
</gene>
<dbReference type="PRINTS" id="PR02008">
    <property type="entry name" value="RCMTFAMILY"/>
</dbReference>
<dbReference type="EMBL" id="KZ988174">
    <property type="protein sequence ID" value="RKP12880.1"/>
    <property type="molecule type" value="Genomic_DNA"/>
</dbReference>
<dbReference type="InterPro" id="IPR049561">
    <property type="entry name" value="NSUN5_7_fdxn-like"/>
</dbReference>
<dbReference type="PROSITE" id="PS51686">
    <property type="entry name" value="SAM_MT_RSMB_NOP"/>
    <property type="match status" value="1"/>
</dbReference>
<dbReference type="PANTHER" id="PTHR22807">
    <property type="entry name" value="NOP2 YEAST -RELATED NOL1/NOP2/FMU SUN DOMAIN-CONTAINING"/>
    <property type="match status" value="1"/>
</dbReference>
<feature type="binding site" evidence="5">
    <location>
        <begin position="227"/>
        <end position="233"/>
    </location>
    <ligand>
        <name>S-adenosyl-L-methionine</name>
        <dbReference type="ChEBI" id="CHEBI:59789"/>
    </ligand>
</feature>
<dbReference type="GO" id="GO:0005730">
    <property type="term" value="C:nucleolus"/>
    <property type="evidence" value="ECO:0007669"/>
    <property type="project" value="TreeGrafter"/>
</dbReference>
<sequence>MNFYRQAAEILDKLSLKKGTVKSLVLNPKVQDKKRMYAIVCETLKYKLVLEDVIEGVGLLKTEKKVNLSKSLALVLCHDLLLTKRGPPKSILMAPAASGVVKNKSRLAAELARLKVRRGVQEISDLLPASVKNAVTIPRYVRVNTLKTTPDHALRHYIRSGYRQVEEWSKTVMQDPHLPELLILPSGTDLHADALYVRGDIIIQDKASCFPAFVLNPPPGSSVVDACAAPGNKTSHLVARMNNQGKVIAYDLDARRLDLLKRMTGKAGCNIIQAKHGSFLETNPKDEALSQVEYLLLDPSCSGSGIISRLDHLADVATASQSSSEWEEKDRLVSLSQFQISIIKHAMTFPAARKIVYSTCSVHAQENERVVETILASHPHFILAPRSQVLPTWSTRGETKSQGNLTDEQLDSLVRAYPDKDRTNGFFVACFIRRPASISGYIDAGIKETRKHDRSESEGETDKEEEEEIREDAMESPAATSTIDSIPGHPKRRKQTKKKQRKRAREGKDVEASLW</sequence>
<reference evidence="9" key="1">
    <citation type="journal article" date="2018" name="Nat. Microbiol.">
        <title>Leveraging single-cell genomics to expand the fungal tree of life.</title>
        <authorList>
            <person name="Ahrendt S.R."/>
            <person name="Quandt C.A."/>
            <person name="Ciobanu D."/>
            <person name="Clum A."/>
            <person name="Salamov A."/>
            <person name="Andreopoulos B."/>
            <person name="Cheng J.F."/>
            <person name="Woyke T."/>
            <person name="Pelin A."/>
            <person name="Henrissat B."/>
            <person name="Reynolds N.K."/>
            <person name="Benny G.L."/>
            <person name="Smith M.E."/>
            <person name="James T.Y."/>
            <person name="Grigoriev I.V."/>
        </authorList>
    </citation>
    <scope>NUCLEOTIDE SEQUENCE [LARGE SCALE GENOMIC DNA]</scope>
</reference>
<dbReference type="Pfam" id="PF01189">
    <property type="entry name" value="Methyltr_RsmB-F"/>
    <property type="match status" value="1"/>
</dbReference>
<feature type="domain" description="SAM-dependent MTase RsmB/NOP-type" evidence="7">
    <location>
        <begin position="129"/>
        <end position="434"/>
    </location>
</feature>
<evidence type="ECO:0000256" key="3">
    <source>
        <dbReference type="ARBA" id="ARBA00022691"/>
    </source>
</evidence>
<dbReference type="InterPro" id="IPR001678">
    <property type="entry name" value="MeTrfase_RsmB-F_NOP2_dom"/>
</dbReference>
<proteinExistence type="inferred from homology"/>
<dbReference type="GO" id="GO:0070475">
    <property type="term" value="P:rRNA base methylation"/>
    <property type="evidence" value="ECO:0007669"/>
    <property type="project" value="TreeGrafter"/>
</dbReference>
<dbReference type="Gene3D" id="3.30.70.1170">
    <property type="entry name" value="Sun protein, domain 3"/>
    <property type="match status" value="1"/>
</dbReference>
<feature type="active site" description="Nucleophile" evidence="5">
    <location>
        <position position="360"/>
    </location>
</feature>
<dbReference type="InterPro" id="IPR048889">
    <property type="entry name" value="NSUN5_RCM1_N"/>
</dbReference>
<feature type="binding site" evidence="5">
    <location>
        <position position="298"/>
    </location>
    <ligand>
        <name>S-adenosyl-L-methionine</name>
        <dbReference type="ChEBI" id="CHEBI:59789"/>
    </ligand>
</feature>
<dbReference type="GO" id="GO:0008173">
    <property type="term" value="F:RNA methyltransferase activity"/>
    <property type="evidence" value="ECO:0007669"/>
    <property type="project" value="InterPro"/>
</dbReference>
<dbReference type="AlphaFoldDB" id="A0A4P9Y4X7"/>
<evidence type="ECO:0000259" key="7">
    <source>
        <dbReference type="PROSITE" id="PS51686"/>
    </source>
</evidence>
<dbReference type="OrthoDB" id="435282at2759"/>
<dbReference type="Pfam" id="PF21148">
    <property type="entry name" value="NSUN5_fdxn-like"/>
    <property type="match status" value="1"/>
</dbReference>
<feature type="compositionally biased region" description="Basic residues" evidence="6">
    <location>
        <begin position="489"/>
        <end position="505"/>
    </location>
</feature>
<evidence type="ECO:0000256" key="4">
    <source>
        <dbReference type="ARBA" id="ARBA00022884"/>
    </source>
</evidence>
<comment type="similarity">
    <text evidence="5">Belongs to the class I-like SAM-binding methyltransferase superfamily. RsmB/NOP family.</text>
</comment>
<organism evidence="8 9">
    <name type="scientific">Piptocephalis cylindrospora</name>
    <dbReference type="NCBI Taxonomy" id="1907219"/>
    <lineage>
        <taxon>Eukaryota</taxon>
        <taxon>Fungi</taxon>
        <taxon>Fungi incertae sedis</taxon>
        <taxon>Zoopagomycota</taxon>
        <taxon>Zoopagomycotina</taxon>
        <taxon>Zoopagomycetes</taxon>
        <taxon>Zoopagales</taxon>
        <taxon>Piptocephalidaceae</taxon>
        <taxon>Piptocephalis</taxon>
    </lineage>
</organism>
<evidence type="ECO:0000313" key="9">
    <source>
        <dbReference type="Proteomes" id="UP000267251"/>
    </source>
</evidence>
<keyword evidence="4 5" id="KW-0694">RNA-binding</keyword>
<dbReference type="SUPFAM" id="SSF53335">
    <property type="entry name" value="S-adenosyl-L-methionine-dependent methyltransferases"/>
    <property type="match status" value="1"/>
</dbReference>
<keyword evidence="9" id="KW-1185">Reference proteome</keyword>
<feature type="compositionally biased region" description="Basic and acidic residues" evidence="6">
    <location>
        <begin position="448"/>
        <end position="457"/>
    </location>
</feature>
<evidence type="ECO:0000256" key="1">
    <source>
        <dbReference type="ARBA" id="ARBA00022603"/>
    </source>
</evidence>
<evidence type="ECO:0000256" key="2">
    <source>
        <dbReference type="ARBA" id="ARBA00022679"/>
    </source>
</evidence>
<evidence type="ECO:0000256" key="6">
    <source>
        <dbReference type="SAM" id="MobiDB-lite"/>
    </source>
</evidence>
<feature type="region of interest" description="Disordered" evidence="6">
    <location>
        <begin position="448"/>
        <end position="515"/>
    </location>
</feature>
<name>A0A4P9Y4X7_9FUNG</name>